<keyword evidence="3" id="KW-1185">Reference proteome</keyword>
<feature type="signal peptide" evidence="1">
    <location>
        <begin position="1"/>
        <end position="19"/>
    </location>
</feature>
<dbReference type="InterPro" id="IPR050583">
    <property type="entry name" value="Mycobacterial_A85_antigen"/>
</dbReference>
<feature type="chain" id="PRO_5045053064" evidence="1">
    <location>
        <begin position="20"/>
        <end position="269"/>
    </location>
</feature>
<dbReference type="SUPFAM" id="SSF53474">
    <property type="entry name" value="alpha/beta-Hydrolases"/>
    <property type="match status" value="1"/>
</dbReference>
<dbReference type="PANTHER" id="PTHR48098:SF1">
    <property type="entry name" value="DIACYLGLYCEROL ACYLTRANSFERASE_MYCOLYLTRANSFERASE AG85A"/>
    <property type="match status" value="1"/>
</dbReference>
<accession>A0ABT3IFQ5</accession>
<organism evidence="2 3">
    <name type="scientific">Chitinophaga nivalis</name>
    <dbReference type="NCBI Taxonomy" id="2991709"/>
    <lineage>
        <taxon>Bacteria</taxon>
        <taxon>Pseudomonadati</taxon>
        <taxon>Bacteroidota</taxon>
        <taxon>Chitinophagia</taxon>
        <taxon>Chitinophagales</taxon>
        <taxon>Chitinophagaceae</taxon>
        <taxon>Chitinophaga</taxon>
    </lineage>
</organism>
<dbReference type="RefSeq" id="WP_264727515.1">
    <property type="nucleotide sequence ID" value="NZ_JAPDNR010000001.1"/>
</dbReference>
<dbReference type="InterPro" id="IPR000801">
    <property type="entry name" value="Esterase-like"/>
</dbReference>
<dbReference type="Proteomes" id="UP001207742">
    <property type="component" value="Unassembled WGS sequence"/>
</dbReference>
<dbReference type="Gene3D" id="3.40.50.1820">
    <property type="entry name" value="alpha/beta hydrolase"/>
    <property type="match status" value="1"/>
</dbReference>
<dbReference type="EMBL" id="JAPDNS010000001">
    <property type="protein sequence ID" value="MCW3482792.1"/>
    <property type="molecule type" value="Genomic_DNA"/>
</dbReference>
<keyword evidence="1" id="KW-0732">Signal</keyword>
<proteinExistence type="predicted"/>
<evidence type="ECO:0000313" key="2">
    <source>
        <dbReference type="EMBL" id="MCW3482792.1"/>
    </source>
</evidence>
<comment type="caution">
    <text evidence="2">The sequence shown here is derived from an EMBL/GenBank/DDBJ whole genome shotgun (WGS) entry which is preliminary data.</text>
</comment>
<dbReference type="InterPro" id="IPR029058">
    <property type="entry name" value="AB_hydrolase_fold"/>
</dbReference>
<evidence type="ECO:0000313" key="3">
    <source>
        <dbReference type="Proteomes" id="UP001207742"/>
    </source>
</evidence>
<sequence>MKKYITFFLFISLWQTTRATVTDTVAIYSNAMHTSYKCVVITPDAAGKGTQRFPVVYLLHGHGGNYANWINKVPALQELAESFGCIIVCPDGAVGSWYVDSPVDSAFRYETYIAKEVPAYIDHRYPTLATPRYRAITGLSMGGHGALYLAIRHPEIFGAAGSISGGVDIRPFPKNWDIAKRLGPAGNKGTNWNDYTVINLVDKIKPGSLPLIIDCGVKDFFIDVNRNLHQKLLQLGIPHDYIERPGEHNWAYWSNAIHYQLLFFHRYFQ</sequence>
<protein>
    <submittedName>
        <fullName evidence="2">Esterase family protein</fullName>
    </submittedName>
</protein>
<evidence type="ECO:0000256" key="1">
    <source>
        <dbReference type="SAM" id="SignalP"/>
    </source>
</evidence>
<dbReference type="Pfam" id="PF00756">
    <property type="entry name" value="Esterase"/>
    <property type="match status" value="1"/>
</dbReference>
<reference evidence="2 3" key="1">
    <citation type="submission" date="2022-10" db="EMBL/GenBank/DDBJ databases">
        <title>Chitinophaga nivalis PC15 sp. nov., isolated from Pyeongchang county, South Korea.</title>
        <authorList>
            <person name="Trinh H.N."/>
        </authorList>
    </citation>
    <scope>NUCLEOTIDE SEQUENCE [LARGE SCALE GENOMIC DNA]</scope>
    <source>
        <strain evidence="2 3">PC14</strain>
    </source>
</reference>
<dbReference type="PANTHER" id="PTHR48098">
    <property type="entry name" value="ENTEROCHELIN ESTERASE-RELATED"/>
    <property type="match status" value="1"/>
</dbReference>
<gene>
    <name evidence="2" type="ORF">OL497_02740</name>
</gene>
<name>A0ABT3IFQ5_9BACT</name>